<sequence>MSRPQTPASGGYSSSAAPINELDRTQSRLSYAGSTAPAGTGLEHSAGAPRPTSALSQNEDFHGDAHPGAGERSSVLQRSNSQMSQSATAISRGGTLKKKASLRGTSLKRSNSRKSSYAGSVRSMKLGEKEKYESEESNSAFYCPVPTVGNPTELLANRFQSWRKVLKDLINYFRDLHKSYEVRSKTLLSASNIINNTTIPSNFVTSGGLGDAAYILRDFHKQAISEANKAKDLENEVIMQLTGLRSDLQQKIKEIKSLSGDFKNSVDKEQEQTKRAIRAYQEALGLVDHDASATTGKGDPFIVKMNVDRQVERQIDEENYLHRAYLNLEASGRELESIVVGEIQKAYTVLAGIMRREADDFYDTAEKLREGPLAISKDMEWDTFVTNNHQMVDPRNPVRQVEHITYPGKDHPAALEVRSGMLERKSKYLKNYTPGWYILSPTHLHEFKSADRLASQSPVMSLYLPEQKIGSHSEPGSSSHKFMLKGRQSGSMHRGHSWVFRAETYDTMLAWYSDVKELTEKTGEARNDFVRRTHARSMSGSSLKAPSIGGSSEGALEDDEADRQAFAGEQSIRGNSFADGMTTATGATGLAEKSSEAGWRPQQRPSPGGRFPSDLNVQRGLQAPVSPSSGGSSDRDVIAHASTLPGSAIPFNNAQEKPSELPQPAAAAGQQYTQGAHPNLFPQSAGAENQSQYGDWMAPMAAGAAGGAVIGSASHHHQNKQETEPARPVIENIDNSERQMDAASPIPEYGTSSPPIPIPIPITATTTTTEPPTGAASTAPTASTNTDINTISTQTTAPTEYSSRPGLEKTLTSKSVSTISDLHMPGEFPRNTGTTTTPTA</sequence>
<dbReference type="InterPro" id="IPR046869">
    <property type="entry name" value="SLM1/RGC1-like_PH"/>
</dbReference>
<dbReference type="eggNOG" id="ENOG502QRAF">
    <property type="taxonomic scope" value="Eukaryota"/>
</dbReference>
<name>W2RLX3_CYPE1</name>
<accession>W2RLX3</accession>
<proteinExistence type="predicted"/>
<dbReference type="Pfam" id="PF20400">
    <property type="entry name" value="BAR_4"/>
    <property type="match status" value="1"/>
</dbReference>
<dbReference type="STRING" id="1220924.W2RLX3"/>
<feature type="compositionally biased region" description="Polar residues" evidence="2">
    <location>
        <begin position="103"/>
        <end position="118"/>
    </location>
</feature>
<keyword evidence="1" id="KW-0597">Phosphoprotein</keyword>
<dbReference type="SMART" id="SM00233">
    <property type="entry name" value="PH"/>
    <property type="match status" value="1"/>
</dbReference>
<feature type="compositionally biased region" description="Polar residues" evidence="2">
    <location>
        <begin position="785"/>
        <end position="802"/>
    </location>
</feature>
<dbReference type="SUPFAM" id="SSF103657">
    <property type="entry name" value="BAR/IMD domain-like"/>
    <property type="match status" value="1"/>
</dbReference>
<dbReference type="InterPro" id="IPR046868">
    <property type="entry name" value="BAR_4"/>
</dbReference>
<dbReference type="OrthoDB" id="5598057at2759"/>
<feature type="region of interest" description="Disordered" evidence="2">
    <location>
        <begin position="589"/>
        <end position="688"/>
    </location>
</feature>
<dbReference type="InterPro" id="IPR001849">
    <property type="entry name" value="PH_domain"/>
</dbReference>
<protein>
    <recommendedName>
        <fullName evidence="3">PH domain-containing protein</fullName>
    </recommendedName>
</protein>
<feature type="compositionally biased region" description="Polar residues" evidence="2">
    <location>
        <begin position="74"/>
        <end position="89"/>
    </location>
</feature>
<dbReference type="Gene3D" id="1.20.1270.60">
    <property type="entry name" value="Arfaptin homology (AH) domain/BAR domain"/>
    <property type="match status" value="1"/>
</dbReference>
<dbReference type="GeneID" id="19975640"/>
<feature type="compositionally biased region" description="Polar residues" evidence="2">
    <location>
        <begin position="810"/>
        <end position="820"/>
    </location>
</feature>
<dbReference type="Proteomes" id="UP000030752">
    <property type="component" value="Unassembled WGS sequence"/>
</dbReference>
<dbReference type="PANTHER" id="PTHR31941:SF16">
    <property type="entry name" value="PHOSPHATIDYLINOSITOL 4,5-BISPHOSPHATE-BINDING PROTEIN SLM1-RELATED"/>
    <property type="match status" value="1"/>
</dbReference>
<dbReference type="InParanoid" id="W2RLX3"/>
<evidence type="ECO:0000313" key="4">
    <source>
        <dbReference type="EMBL" id="ETN37310.1"/>
    </source>
</evidence>
<dbReference type="PANTHER" id="PTHR31941">
    <property type="entry name" value="CYTOSKELETAL SIGNALING PROTEIN SLM1"/>
    <property type="match status" value="1"/>
</dbReference>
<dbReference type="Pfam" id="PF20399">
    <property type="entry name" value="PH_20"/>
    <property type="match status" value="1"/>
</dbReference>
<dbReference type="SUPFAM" id="SSF50729">
    <property type="entry name" value="PH domain-like"/>
    <property type="match status" value="1"/>
</dbReference>
<feature type="compositionally biased region" description="Low complexity" evidence="2">
    <location>
        <begin position="761"/>
        <end position="784"/>
    </location>
</feature>
<feature type="compositionally biased region" description="Low complexity" evidence="2">
    <location>
        <begin position="662"/>
        <end position="676"/>
    </location>
</feature>
<reference evidence="4 5" key="1">
    <citation type="submission" date="2013-03" db="EMBL/GenBank/DDBJ databases">
        <title>The Genome Sequence of Phialophora europaea CBS 101466.</title>
        <authorList>
            <consortium name="The Broad Institute Genomics Platform"/>
            <person name="Cuomo C."/>
            <person name="de Hoog S."/>
            <person name="Gorbushina A."/>
            <person name="Walker B."/>
            <person name="Young S.K."/>
            <person name="Zeng Q."/>
            <person name="Gargeya S."/>
            <person name="Fitzgerald M."/>
            <person name="Haas B."/>
            <person name="Abouelleil A."/>
            <person name="Allen A.W."/>
            <person name="Alvarado L."/>
            <person name="Arachchi H.M."/>
            <person name="Berlin A.M."/>
            <person name="Chapman S.B."/>
            <person name="Gainer-Dewar J."/>
            <person name="Goldberg J."/>
            <person name="Griggs A."/>
            <person name="Gujja S."/>
            <person name="Hansen M."/>
            <person name="Howarth C."/>
            <person name="Imamovic A."/>
            <person name="Ireland A."/>
            <person name="Larimer J."/>
            <person name="McCowan C."/>
            <person name="Murphy C."/>
            <person name="Pearson M."/>
            <person name="Poon T.W."/>
            <person name="Priest M."/>
            <person name="Roberts A."/>
            <person name="Saif S."/>
            <person name="Shea T."/>
            <person name="Sisk P."/>
            <person name="Sykes S."/>
            <person name="Wortman J."/>
            <person name="Nusbaum C."/>
            <person name="Birren B."/>
        </authorList>
    </citation>
    <scope>NUCLEOTIDE SEQUENCE [LARGE SCALE GENOMIC DNA]</scope>
    <source>
        <strain evidence="4 5">CBS 101466</strain>
    </source>
</reference>
<gene>
    <name evidence="4" type="ORF">HMPREF1541_08301</name>
</gene>
<feature type="region of interest" description="Disordered" evidence="2">
    <location>
        <begin position="531"/>
        <end position="561"/>
    </location>
</feature>
<evidence type="ECO:0000256" key="2">
    <source>
        <dbReference type="SAM" id="MobiDB-lite"/>
    </source>
</evidence>
<evidence type="ECO:0000313" key="5">
    <source>
        <dbReference type="Proteomes" id="UP000030752"/>
    </source>
</evidence>
<organism evidence="4 5">
    <name type="scientific">Cyphellophora europaea (strain CBS 101466)</name>
    <name type="common">Phialophora europaea</name>
    <dbReference type="NCBI Taxonomy" id="1220924"/>
    <lineage>
        <taxon>Eukaryota</taxon>
        <taxon>Fungi</taxon>
        <taxon>Dikarya</taxon>
        <taxon>Ascomycota</taxon>
        <taxon>Pezizomycotina</taxon>
        <taxon>Eurotiomycetes</taxon>
        <taxon>Chaetothyriomycetidae</taxon>
        <taxon>Chaetothyriales</taxon>
        <taxon>Cyphellophoraceae</taxon>
        <taxon>Cyphellophora</taxon>
    </lineage>
</organism>
<dbReference type="VEuPathDB" id="FungiDB:HMPREF1541_08301"/>
<dbReference type="Gene3D" id="2.30.29.30">
    <property type="entry name" value="Pleckstrin-homology domain (PH domain)/Phosphotyrosine-binding domain (PTB)"/>
    <property type="match status" value="1"/>
</dbReference>
<dbReference type="AlphaFoldDB" id="W2RLX3"/>
<evidence type="ECO:0000259" key="3">
    <source>
        <dbReference type="PROSITE" id="PS50003"/>
    </source>
</evidence>
<feature type="domain" description="PH" evidence="3">
    <location>
        <begin position="415"/>
        <end position="520"/>
    </location>
</feature>
<feature type="region of interest" description="Disordered" evidence="2">
    <location>
        <begin position="743"/>
        <end position="840"/>
    </location>
</feature>
<dbReference type="PROSITE" id="PS50003">
    <property type="entry name" value="PH_DOMAIN"/>
    <property type="match status" value="1"/>
</dbReference>
<dbReference type="EMBL" id="KB822724">
    <property type="protein sequence ID" value="ETN37310.1"/>
    <property type="molecule type" value="Genomic_DNA"/>
</dbReference>
<dbReference type="RefSeq" id="XP_008720842.1">
    <property type="nucleotide sequence ID" value="XM_008722620.1"/>
</dbReference>
<evidence type="ECO:0000256" key="1">
    <source>
        <dbReference type="ARBA" id="ARBA00022553"/>
    </source>
</evidence>
<feature type="compositionally biased region" description="Low complexity" evidence="2">
    <location>
        <begin position="8"/>
        <end position="17"/>
    </location>
</feature>
<dbReference type="InterPro" id="IPR043453">
    <property type="entry name" value="Slm1_PH"/>
</dbReference>
<dbReference type="CDD" id="cd13311">
    <property type="entry name" value="PH_Slm1"/>
    <property type="match status" value="1"/>
</dbReference>
<dbReference type="InterPro" id="IPR011993">
    <property type="entry name" value="PH-like_dom_sf"/>
</dbReference>
<dbReference type="HOGENOM" id="CLU_006465_0_0_1"/>
<dbReference type="InterPro" id="IPR027267">
    <property type="entry name" value="AH/BAR_dom_sf"/>
</dbReference>
<keyword evidence="5" id="KW-1185">Reference proteome</keyword>
<feature type="region of interest" description="Disordered" evidence="2">
    <location>
        <begin position="1"/>
        <end position="122"/>
    </location>
</feature>